<reference evidence="11" key="2">
    <citation type="submission" date="2020-09" db="EMBL/GenBank/DDBJ databases">
        <authorList>
            <person name="Sun Q."/>
            <person name="Zhou Y."/>
        </authorList>
    </citation>
    <scope>NUCLEOTIDE SEQUENCE</scope>
    <source>
        <strain evidence="11">CGMCC 1.15178</strain>
    </source>
</reference>
<dbReference type="EC" id="6.3.4.2" evidence="3"/>
<protein>
    <recommendedName>
        <fullName evidence="3">CTP synthase (glutamine hydrolyzing)</fullName>
        <ecNumber evidence="3">6.3.4.2</ecNumber>
    </recommendedName>
</protein>
<evidence type="ECO:0000256" key="3">
    <source>
        <dbReference type="ARBA" id="ARBA00012291"/>
    </source>
</evidence>
<dbReference type="GO" id="GO:0006241">
    <property type="term" value="P:CTP biosynthetic process"/>
    <property type="evidence" value="ECO:0007669"/>
    <property type="project" value="TreeGrafter"/>
</dbReference>
<sequence length="229" mass="25626">MKIGIVGDYNPAYPSQKATQEALIHSASRLRTEVEMKWIASSGAADNCPLYNGLWIAPGIPESVEGILHAIQYARERQIPLLGTCGGFQYMVMEFAKNMLKLEDVGHEERNPSATNVLINKLECSLAGKSGTIKLHHDSKVHDIYQREETTEEFRCHYGLNAAYLPALKSAGLHISGRDEQGEPRVIEWPEHPFYIGTLYVPQLRSAPDFPHCLIDAFLVQAIRLRNAN</sequence>
<evidence type="ECO:0000256" key="6">
    <source>
        <dbReference type="ARBA" id="ARBA00022840"/>
    </source>
</evidence>
<evidence type="ECO:0000256" key="9">
    <source>
        <dbReference type="ARBA" id="ARBA00047781"/>
    </source>
</evidence>
<evidence type="ECO:0000313" key="12">
    <source>
        <dbReference type="Proteomes" id="UP000612456"/>
    </source>
</evidence>
<dbReference type="InterPro" id="IPR004468">
    <property type="entry name" value="CTP_synthase"/>
</dbReference>
<comment type="similarity">
    <text evidence="2">Belongs to the CTP synthase family.</text>
</comment>
<evidence type="ECO:0000256" key="1">
    <source>
        <dbReference type="ARBA" id="ARBA00005171"/>
    </source>
</evidence>
<evidence type="ECO:0000256" key="2">
    <source>
        <dbReference type="ARBA" id="ARBA00007533"/>
    </source>
</evidence>
<proteinExistence type="inferred from homology"/>
<dbReference type="PANTHER" id="PTHR11550">
    <property type="entry name" value="CTP SYNTHASE"/>
    <property type="match status" value="1"/>
</dbReference>
<dbReference type="SUPFAM" id="SSF52317">
    <property type="entry name" value="Class I glutamine amidotransferase-like"/>
    <property type="match status" value="1"/>
</dbReference>
<keyword evidence="7" id="KW-0315">Glutamine amidotransferase</keyword>
<accession>A0A916YVQ5</accession>
<keyword evidence="8" id="KW-0665">Pyrimidine biosynthesis</keyword>
<dbReference type="GO" id="GO:0019856">
    <property type="term" value="P:pyrimidine nucleobase biosynthetic process"/>
    <property type="evidence" value="ECO:0007669"/>
    <property type="project" value="TreeGrafter"/>
</dbReference>
<dbReference type="Pfam" id="PF00117">
    <property type="entry name" value="GATase"/>
    <property type="match status" value="1"/>
</dbReference>
<reference evidence="11" key="1">
    <citation type="journal article" date="2014" name="Int. J. Syst. Evol. Microbiol.">
        <title>Complete genome sequence of Corynebacterium casei LMG S-19264T (=DSM 44701T), isolated from a smear-ripened cheese.</title>
        <authorList>
            <consortium name="US DOE Joint Genome Institute (JGI-PGF)"/>
            <person name="Walter F."/>
            <person name="Albersmeier A."/>
            <person name="Kalinowski J."/>
            <person name="Ruckert C."/>
        </authorList>
    </citation>
    <scope>NUCLEOTIDE SEQUENCE</scope>
    <source>
        <strain evidence="11">CGMCC 1.15178</strain>
    </source>
</reference>
<comment type="catalytic activity">
    <reaction evidence="9">
        <text>UTP + L-glutamine + ATP + H2O = CTP + L-glutamate + ADP + phosphate + 2 H(+)</text>
        <dbReference type="Rhea" id="RHEA:26426"/>
        <dbReference type="ChEBI" id="CHEBI:15377"/>
        <dbReference type="ChEBI" id="CHEBI:15378"/>
        <dbReference type="ChEBI" id="CHEBI:29985"/>
        <dbReference type="ChEBI" id="CHEBI:30616"/>
        <dbReference type="ChEBI" id="CHEBI:37563"/>
        <dbReference type="ChEBI" id="CHEBI:43474"/>
        <dbReference type="ChEBI" id="CHEBI:46398"/>
        <dbReference type="ChEBI" id="CHEBI:58359"/>
        <dbReference type="ChEBI" id="CHEBI:456216"/>
        <dbReference type="EC" id="6.3.4.2"/>
    </reaction>
</comment>
<dbReference type="GO" id="GO:0042802">
    <property type="term" value="F:identical protein binding"/>
    <property type="evidence" value="ECO:0007669"/>
    <property type="project" value="TreeGrafter"/>
</dbReference>
<dbReference type="GO" id="GO:0005829">
    <property type="term" value="C:cytosol"/>
    <property type="evidence" value="ECO:0007669"/>
    <property type="project" value="TreeGrafter"/>
</dbReference>
<keyword evidence="5" id="KW-0547">Nucleotide-binding</keyword>
<organism evidence="11 12">
    <name type="scientific">Paenibacillus nasutitermitis</name>
    <dbReference type="NCBI Taxonomy" id="1652958"/>
    <lineage>
        <taxon>Bacteria</taxon>
        <taxon>Bacillati</taxon>
        <taxon>Bacillota</taxon>
        <taxon>Bacilli</taxon>
        <taxon>Bacillales</taxon>
        <taxon>Paenibacillaceae</taxon>
        <taxon>Paenibacillus</taxon>
    </lineage>
</organism>
<evidence type="ECO:0000256" key="7">
    <source>
        <dbReference type="ARBA" id="ARBA00022962"/>
    </source>
</evidence>
<evidence type="ECO:0000313" key="11">
    <source>
        <dbReference type="EMBL" id="GGD63176.1"/>
    </source>
</evidence>
<evidence type="ECO:0000259" key="10">
    <source>
        <dbReference type="Pfam" id="PF00117"/>
    </source>
</evidence>
<dbReference type="InterPro" id="IPR017926">
    <property type="entry name" value="GATASE"/>
</dbReference>
<dbReference type="NCBIfam" id="NF004836">
    <property type="entry name" value="PRK06186.1"/>
    <property type="match status" value="1"/>
</dbReference>
<dbReference type="RefSeq" id="WP_188991963.1">
    <property type="nucleotide sequence ID" value="NZ_BMHP01000002.1"/>
</dbReference>
<dbReference type="GO" id="GO:0005524">
    <property type="term" value="F:ATP binding"/>
    <property type="evidence" value="ECO:0007669"/>
    <property type="project" value="UniProtKB-KW"/>
</dbReference>
<keyword evidence="4" id="KW-0436">Ligase</keyword>
<comment type="caution">
    <text evidence="11">The sequence shown here is derived from an EMBL/GenBank/DDBJ whole genome shotgun (WGS) entry which is preliminary data.</text>
</comment>
<dbReference type="Proteomes" id="UP000612456">
    <property type="component" value="Unassembled WGS sequence"/>
</dbReference>
<dbReference type="AlphaFoldDB" id="A0A916YVQ5"/>
<keyword evidence="12" id="KW-1185">Reference proteome</keyword>
<dbReference type="GO" id="GO:0003883">
    <property type="term" value="F:CTP synthase activity"/>
    <property type="evidence" value="ECO:0007669"/>
    <property type="project" value="UniProtKB-EC"/>
</dbReference>
<feature type="domain" description="Glutamine amidotransferase" evidence="10">
    <location>
        <begin position="19"/>
        <end position="115"/>
    </location>
</feature>
<dbReference type="PANTHER" id="PTHR11550:SF0">
    <property type="entry name" value="CTP SYNTHASE-RELATED"/>
    <property type="match status" value="1"/>
</dbReference>
<dbReference type="InterPro" id="IPR029062">
    <property type="entry name" value="Class_I_gatase-like"/>
</dbReference>
<name>A0A916YVQ5_9BACL</name>
<gene>
    <name evidence="11" type="ORF">GCM10010911_21190</name>
</gene>
<evidence type="ECO:0000256" key="4">
    <source>
        <dbReference type="ARBA" id="ARBA00022598"/>
    </source>
</evidence>
<dbReference type="Gene3D" id="3.40.50.880">
    <property type="match status" value="1"/>
</dbReference>
<dbReference type="EMBL" id="BMHP01000002">
    <property type="protein sequence ID" value="GGD63176.1"/>
    <property type="molecule type" value="Genomic_DNA"/>
</dbReference>
<evidence type="ECO:0000256" key="8">
    <source>
        <dbReference type="ARBA" id="ARBA00022975"/>
    </source>
</evidence>
<keyword evidence="6" id="KW-0067">ATP-binding</keyword>
<evidence type="ECO:0000256" key="5">
    <source>
        <dbReference type="ARBA" id="ARBA00022741"/>
    </source>
</evidence>
<comment type="pathway">
    <text evidence="1">Pyrimidine metabolism; CTP biosynthesis via de novo pathway; CTP from UDP: step 2/2.</text>
</comment>